<keyword evidence="2 3" id="KW-0175">Coiled coil</keyword>
<name>A0AAP0IYW7_9MAGN</name>
<proteinExistence type="inferred from homology"/>
<feature type="region of interest" description="Disordered" evidence="4">
    <location>
        <begin position="1"/>
        <end position="107"/>
    </location>
</feature>
<sequence length="649" mass="72758">MQTPNARVGPTESHQKASPATPRSAREVKVSGSESDPNSSQSASKTQKASPKAAEKRQPRSPVTERRSPKCLVTEQKSPQSPVPERKSPRSPVPEIKKRPSRLSELESQISKLQEELKSVTVQLSSSESQKKIARKEAEVVKKQLADLTSKLVETEDQLVKLSASQEDKLQEVRNISQEREKAWELELESARKQNVVDSAAMETARSEILRLKSELDLIHKSEAAQSPEVGEIHNELQNSKLEIEELQSIVENMQVKLKNYEESEAEAQEKVHMTLQKLEEAKMTIETLESDGIKAREAYQSASSELVQTRAHVYTLEEYISKLQADLAMMSNKCSNNPTADEKCAEEVAANGPIKSPEEFNVTSNSMNEIGELRIALEAAEVRYQEEQIRNMMQIRSAYEIVEQVKSDANLKEEELKVKLKANEVAIDELKANLMDKENELQNVLEENEGLCIKVENNSSKRQTELEIELTKSVTDLKAALIDKEREMQNLLDENEKLKSEVKKREMEFSKVNEEALVGVEAAKAAEKEALTKLGYATDEADRSSRKAERVIEQLEAAQATNSEIDAELRRLKVQSDQWRKAAEAAAAVLSAGQNGKLMERSGSLDSSYNPATGRVYSPCADDMDDDSPKKKNNMLKKIGVMWKKSHK</sequence>
<feature type="compositionally biased region" description="Low complexity" evidence="4">
    <location>
        <begin position="39"/>
        <end position="52"/>
    </location>
</feature>
<evidence type="ECO:0008006" key="7">
    <source>
        <dbReference type="Google" id="ProtNLM"/>
    </source>
</evidence>
<evidence type="ECO:0000313" key="6">
    <source>
        <dbReference type="Proteomes" id="UP001417504"/>
    </source>
</evidence>
<protein>
    <recommendedName>
        <fullName evidence="7">Interactor of constitutive active ROPs 3</fullName>
    </recommendedName>
</protein>
<feature type="compositionally biased region" description="Basic and acidic residues" evidence="4">
    <location>
        <begin position="95"/>
        <end position="105"/>
    </location>
</feature>
<evidence type="ECO:0000313" key="5">
    <source>
        <dbReference type="EMBL" id="KAK9124356.1"/>
    </source>
</evidence>
<dbReference type="EMBL" id="JBBNAE010000005">
    <property type="protein sequence ID" value="KAK9124356.1"/>
    <property type="molecule type" value="Genomic_DNA"/>
</dbReference>
<accession>A0AAP0IYW7</accession>
<organism evidence="5 6">
    <name type="scientific">Stephania japonica</name>
    <dbReference type="NCBI Taxonomy" id="461633"/>
    <lineage>
        <taxon>Eukaryota</taxon>
        <taxon>Viridiplantae</taxon>
        <taxon>Streptophyta</taxon>
        <taxon>Embryophyta</taxon>
        <taxon>Tracheophyta</taxon>
        <taxon>Spermatophyta</taxon>
        <taxon>Magnoliopsida</taxon>
        <taxon>Ranunculales</taxon>
        <taxon>Menispermaceae</taxon>
        <taxon>Menispermoideae</taxon>
        <taxon>Cissampelideae</taxon>
        <taxon>Stephania</taxon>
    </lineage>
</organism>
<dbReference type="PANTHER" id="PTHR34224:SF4">
    <property type="entry name" value="INTERACTOR OF CONSTITUTIVE ACTIVE ROPS 2, CHLOROPLASTIC"/>
    <property type="match status" value="1"/>
</dbReference>
<dbReference type="PANTHER" id="PTHR34224">
    <property type="entry name" value="INTERACTOR OF CONSTITUTIVE ACTIVE ROPS 2, CHLOROPLASTIC-RELATED"/>
    <property type="match status" value="1"/>
</dbReference>
<feature type="coiled-coil region" evidence="3">
    <location>
        <begin position="230"/>
        <end position="292"/>
    </location>
</feature>
<comment type="similarity">
    <text evidence="1">Belongs to the ICR family.</text>
</comment>
<evidence type="ECO:0000256" key="3">
    <source>
        <dbReference type="SAM" id="Coils"/>
    </source>
</evidence>
<reference evidence="5 6" key="1">
    <citation type="submission" date="2024-01" db="EMBL/GenBank/DDBJ databases">
        <title>Genome assemblies of Stephania.</title>
        <authorList>
            <person name="Yang L."/>
        </authorList>
    </citation>
    <scope>NUCLEOTIDE SEQUENCE [LARGE SCALE GENOMIC DNA]</scope>
    <source>
        <strain evidence="5">QJT</strain>
        <tissue evidence="5">Leaf</tissue>
    </source>
</reference>
<keyword evidence="6" id="KW-1185">Reference proteome</keyword>
<gene>
    <name evidence="5" type="ORF">Sjap_013958</name>
</gene>
<dbReference type="InterPro" id="IPR029688">
    <property type="entry name" value="ICR"/>
</dbReference>
<comment type="caution">
    <text evidence="5">The sequence shown here is derived from an EMBL/GenBank/DDBJ whole genome shotgun (WGS) entry which is preliminary data.</text>
</comment>
<feature type="compositionally biased region" description="Basic and acidic residues" evidence="4">
    <location>
        <begin position="53"/>
        <end position="68"/>
    </location>
</feature>
<evidence type="ECO:0000256" key="1">
    <source>
        <dbReference type="ARBA" id="ARBA00009778"/>
    </source>
</evidence>
<evidence type="ECO:0000256" key="2">
    <source>
        <dbReference type="ARBA" id="ARBA00023054"/>
    </source>
</evidence>
<dbReference type="Proteomes" id="UP001417504">
    <property type="component" value="Unassembled WGS sequence"/>
</dbReference>
<feature type="coiled-coil region" evidence="3">
    <location>
        <begin position="371"/>
        <end position="576"/>
    </location>
</feature>
<dbReference type="AlphaFoldDB" id="A0AAP0IYW7"/>
<evidence type="ECO:0000256" key="4">
    <source>
        <dbReference type="SAM" id="MobiDB-lite"/>
    </source>
</evidence>